<dbReference type="FunFam" id="1.10.510.10:FF:000554">
    <property type="entry name" value="Predicted protein"/>
    <property type="match status" value="1"/>
</dbReference>
<dbReference type="PANTHER" id="PTHR24416:SF631">
    <property type="entry name" value="SERINE_THREONINE_TYROSINE KINASE 1"/>
    <property type="match status" value="1"/>
</dbReference>
<evidence type="ECO:0000256" key="2">
    <source>
        <dbReference type="ARBA" id="ARBA00022741"/>
    </source>
</evidence>
<dbReference type="GO" id="GO:0004714">
    <property type="term" value="F:transmembrane receptor protein tyrosine kinase activity"/>
    <property type="evidence" value="ECO:0007669"/>
    <property type="project" value="TreeGrafter"/>
</dbReference>
<dbReference type="Pfam" id="PF07714">
    <property type="entry name" value="PK_Tyr_Ser-Thr"/>
    <property type="match status" value="1"/>
</dbReference>
<sequence>MRKAGRFPSLRNGSSLVPKTFFGKQGLFELSTEAAVLRVQLFGVCSATQPIYIIQEYMCNGSLLNYLNTDAGMNLGIDDFIYIAFQIASGMAYLEEYNFIHRDLAARNVLLGENNIAKICDFGLARIITDSEYCAKGGKFPIKWTAPEAIMEGIFTIKSDVWSFGILLMELFTYGEPPYKGMPVPVVMELVNDGYRMQKPENYNVPDVIYDIMRNCWHKDPKSRPSFAELTEKFEKMEVNVAKQSINQRTVMAYEEHTFM</sequence>
<dbReference type="InterPro" id="IPR050122">
    <property type="entry name" value="RTK"/>
</dbReference>
<dbReference type="Proteomes" id="UP000625711">
    <property type="component" value="Unassembled WGS sequence"/>
</dbReference>
<dbReference type="PROSITE" id="PS50011">
    <property type="entry name" value="PROTEIN_KINASE_DOM"/>
    <property type="match status" value="1"/>
</dbReference>
<accession>A0A834I1N5</accession>
<reference evidence="7" key="1">
    <citation type="submission" date="2020-08" db="EMBL/GenBank/DDBJ databases">
        <title>Genome sequencing and assembly of the red palm weevil Rhynchophorus ferrugineus.</title>
        <authorList>
            <person name="Dias G.B."/>
            <person name="Bergman C.M."/>
            <person name="Manee M."/>
        </authorList>
    </citation>
    <scope>NUCLEOTIDE SEQUENCE</scope>
    <source>
        <strain evidence="7">AA-2017</strain>
        <tissue evidence="7">Whole larva</tissue>
    </source>
</reference>
<evidence type="ECO:0000313" key="7">
    <source>
        <dbReference type="EMBL" id="KAF7272927.1"/>
    </source>
</evidence>
<dbReference type="GO" id="GO:0005524">
    <property type="term" value="F:ATP binding"/>
    <property type="evidence" value="ECO:0007669"/>
    <property type="project" value="UniProtKB-KW"/>
</dbReference>
<evidence type="ECO:0000259" key="6">
    <source>
        <dbReference type="PROSITE" id="PS50011"/>
    </source>
</evidence>
<dbReference type="InterPro" id="IPR011009">
    <property type="entry name" value="Kinase-like_dom_sf"/>
</dbReference>
<dbReference type="GO" id="GO:0043235">
    <property type="term" value="C:receptor complex"/>
    <property type="evidence" value="ECO:0007669"/>
    <property type="project" value="TreeGrafter"/>
</dbReference>
<protein>
    <recommendedName>
        <fullName evidence="6">Protein kinase domain-containing protein</fullName>
    </recommendedName>
</protein>
<dbReference type="SUPFAM" id="SSF56112">
    <property type="entry name" value="Protein kinase-like (PK-like)"/>
    <property type="match status" value="1"/>
</dbReference>
<dbReference type="PRINTS" id="PR00109">
    <property type="entry name" value="TYRKINASE"/>
</dbReference>
<dbReference type="Gene3D" id="1.10.510.10">
    <property type="entry name" value="Transferase(Phosphotransferase) domain 1"/>
    <property type="match status" value="1"/>
</dbReference>
<dbReference type="InterPro" id="IPR008266">
    <property type="entry name" value="Tyr_kinase_AS"/>
</dbReference>
<evidence type="ECO:0000256" key="4">
    <source>
        <dbReference type="ARBA" id="ARBA00022840"/>
    </source>
</evidence>
<dbReference type="GO" id="GO:0007169">
    <property type="term" value="P:cell surface receptor protein tyrosine kinase signaling pathway"/>
    <property type="evidence" value="ECO:0007669"/>
    <property type="project" value="TreeGrafter"/>
</dbReference>
<proteinExistence type="predicted"/>
<name>A0A834I1N5_RHYFE</name>
<evidence type="ECO:0000256" key="1">
    <source>
        <dbReference type="ARBA" id="ARBA00022679"/>
    </source>
</evidence>
<organism evidence="7 8">
    <name type="scientific">Rhynchophorus ferrugineus</name>
    <name type="common">Red palm weevil</name>
    <name type="synonym">Curculio ferrugineus</name>
    <dbReference type="NCBI Taxonomy" id="354439"/>
    <lineage>
        <taxon>Eukaryota</taxon>
        <taxon>Metazoa</taxon>
        <taxon>Ecdysozoa</taxon>
        <taxon>Arthropoda</taxon>
        <taxon>Hexapoda</taxon>
        <taxon>Insecta</taxon>
        <taxon>Pterygota</taxon>
        <taxon>Neoptera</taxon>
        <taxon>Endopterygota</taxon>
        <taxon>Coleoptera</taxon>
        <taxon>Polyphaga</taxon>
        <taxon>Cucujiformia</taxon>
        <taxon>Curculionidae</taxon>
        <taxon>Dryophthorinae</taxon>
        <taxon>Rhynchophorus</taxon>
    </lineage>
</organism>
<keyword evidence="8" id="KW-1185">Reference proteome</keyword>
<dbReference type="OrthoDB" id="28230at2759"/>
<keyword evidence="4" id="KW-0067">ATP-binding</keyword>
<dbReference type="InterPro" id="IPR000719">
    <property type="entry name" value="Prot_kinase_dom"/>
</dbReference>
<dbReference type="PANTHER" id="PTHR24416">
    <property type="entry name" value="TYROSINE-PROTEIN KINASE RECEPTOR"/>
    <property type="match status" value="1"/>
</dbReference>
<evidence type="ECO:0000256" key="5">
    <source>
        <dbReference type="ARBA" id="ARBA00023137"/>
    </source>
</evidence>
<dbReference type="EMBL" id="JAACXV010013650">
    <property type="protein sequence ID" value="KAF7272927.1"/>
    <property type="molecule type" value="Genomic_DNA"/>
</dbReference>
<dbReference type="SMART" id="SM00219">
    <property type="entry name" value="TyrKc"/>
    <property type="match status" value="1"/>
</dbReference>
<keyword evidence="2" id="KW-0547">Nucleotide-binding</keyword>
<evidence type="ECO:0000256" key="3">
    <source>
        <dbReference type="ARBA" id="ARBA00022777"/>
    </source>
</evidence>
<gene>
    <name evidence="7" type="ORF">GWI33_014318</name>
</gene>
<dbReference type="GO" id="GO:0005886">
    <property type="term" value="C:plasma membrane"/>
    <property type="evidence" value="ECO:0007669"/>
    <property type="project" value="TreeGrafter"/>
</dbReference>
<keyword evidence="3" id="KW-0418">Kinase</keyword>
<evidence type="ECO:0000313" key="8">
    <source>
        <dbReference type="Proteomes" id="UP000625711"/>
    </source>
</evidence>
<keyword evidence="1" id="KW-0808">Transferase</keyword>
<dbReference type="InterPro" id="IPR020635">
    <property type="entry name" value="Tyr_kinase_cat_dom"/>
</dbReference>
<keyword evidence="5" id="KW-0829">Tyrosine-protein kinase</keyword>
<feature type="domain" description="Protein kinase" evidence="6">
    <location>
        <begin position="1"/>
        <end position="260"/>
    </location>
</feature>
<comment type="caution">
    <text evidence="7">The sequence shown here is derived from an EMBL/GenBank/DDBJ whole genome shotgun (WGS) entry which is preliminary data.</text>
</comment>
<dbReference type="InterPro" id="IPR001245">
    <property type="entry name" value="Ser-Thr/Tyr_kinase_cat_dom"/>
</dbReference>
<dbReference type="AlphaFoldDB" id="A0A834I1N5"/>
<dbReference type="PROSITE" id="PS00109">
    <property type="entry name" value="PROTEIN_KINASE_TYR"/>
    <property type="match status" value="1"/>
</dbReference>